<dbReference type="InterPro" id="IPR036866">
    <property type="entry name" value="RibonucZ/Hydroxyglut_hydro"/>
</dbReference>
<feature type="domain" description="Flavodoxin-like" evidence="5">
    <location>
        <begin position="267"/>
        <end position="407"/>
    </location>
</feature>
<dbReference type="Proteomes" id="UP001146793">
    <property type="component" value="Unassembled WGS sequence"/>
</dbReference>
<evidence type="ECO:0000256" key="3">
    <source>
        <dbReference type="ARBA" id="ARBA00022982"/>
    </source>
</evidence>
<gene>
    <name evidence="6" type="ORF">M0812_06710</name>
</gene>
<dbReference type="SMART" id="SM00849">
    <property type="entry name" value="Lactamase_B"/>
    <property type="match status" value="1"/>
</dbReference>
<protein>
    <submittedName>
        <fullName evidence="6">Diflavin flavoprotein a 2-related</fullName>
    </submittedName>
</protein>
<dbReference type="PANTHER" id="PTHR32145">
    <property type="entry name" value="DIFLAVIN FLAVOPROTEIN A 2-RELATED"/>
    <property type="match status" value="1"/>
</dbReference>
<accession>A0AAV8ACV1</accession>
<keyword evidence="2" id="KW-0813">Transport</keyword>
<dbReference type="CDD" id="cd07709">
    <property type="entry name" value="flavodiiron_proteins_MBL-fold"/>
    <property type="match status" value="1"/>
</dbReference>
<dbReference type="Pfam" id="PF19583">
    <property type="entry name" value="ODP"/>
    <property type="match status" value="1"/>
</dbReference>
<dbReference type="SUPFAM" id="SSF52218">
    <property type="entry name" value="Flavoproteins"/>
    <property type="match status" value="1"/>
</dbReference>
<dbReference type="Pfam" id="PF00258">
    <property type="entry name" value="Flavodoxin_1"/>
    <property type="match status" value="1"/>
</dbReference>
<dbReference type="InterPro" id="IPR016440">
    <property type="entry name" value="Rubredoxin-O_OxRdtase"/>
</dbReference>
<dbReference type="EMBL" id="JANTQA010000012">
    <property type="protein sequence ID" value="KAJ3450527.1"/>
    <property type="molecule type" value="Genomic_DNA"/>
</dbReference>
<evidence type="ECO:0000256" key="1">
    <source>
        <dbReference type="ARBA" id="ARBA00001962"/>
    </source>
</evidence>
<dbReference type="InterPro" id="IPR008254">
    <property type="entry name" value="Flavodoxin/NO_synth"/>
</dbReference>
<dbReference type="InterPro" id="IPR045761">
    <property type="entry name" value="ODP_dom"/>
</dbReference>
<dbReference type="GO" id="GO:0009055">
    <property type="term" value="F:electron transfer activity"/>
    <property type="evidence" value="ECO:0007669"/>
    <property type="project" value="InterPro"/>
</dbReference>
<evidence type="ECO:0000259" key="5">
    <source>
        <dbReference type="PROSITE" id="PS50902"/>
    </source>
</evidence>
<dbReference type="GO" id="GO:0010181">
    <property type="term" value="F:FMN binding"/>
    <property type="evidence" value="ECO:0007669"/>
    <property type="project" value="InterPro"/>
</dbReference>
<dbReference type="Gene3D" id="3.60.15.10">
    <property type="entry name" value="Ribonuclease Z/Hydroxyacylglutathione hydrolase-like"/>
    <property type="match status" value="1"/>
</dbReference>
<dbReference type="GO" id="GO:0046872">
    <property type="term" value="F:metal ion binding"/>
    <property type="evidence" value="ECO:0007669"/>
    <property type="project" value="InterPro"/>
</dbReference>
<evidence type="ECO:0000256" key="4">
    <source>
        <dbReference type="ARBA" id="ARBA00023004"/>
    </source>
</evidence>
<evidence type="ECO:0000313" key="6">
    <source>
        <dbReference type="EMBL" id="KAJ3450527.1"/>
    </source>
</evidence>
<dbReference type="SUPFAM" id="SSF56281">
    <property type="entry name" value="Metallo-hydrolase/oxidoreductase"/>
    <property type="match status" value="1"/>
</dbReference>
<comment type="caution">
    <text evidence="6">The sequence shown here is derived from an EMBL/GenBank/DDBJ whole genome shotgun (WGS) entry which is preliminary data.</text>
</comment>
<proteinExistence type="predicted"/>
<evidence type="ECO:0000313" key="7">
    <source>
        <dbReference type="Proteomes" id="UP001146793"/>
    </source>
</evidence>
<dbReference type="Gene3D" id="3.40.50.360">
    <property type="match status" value="1"/>
</dbReference>
<dbReference type="PROSITE" id="PS50902">
    <property type="entry name" value="FLAVODOXIN_LIKE"/>
    <property type="match status" value="1"/>
</dbReference>
<dbReference type="PIRSF" id="PIRSF005243">
    <property type="entry name" value="ROO"/>
    <property type="match status" value="1"/>
</dbReference>
<organism evidence="6 7">
    <name type="scientific">Anaeramoeba flamelloides</name>
    <dbReference type="NCBI Taxonomy" id="1746091"/>
    <lineage>
        <taxon>Eukaryota</taxon>
        <taxon>Metamonada</taxon>
        <taxon>Anaeramoebidae</taxon>
        <taxon>Anaeramoeba</taxon>
    </lineage>
</organism>
<keyword evidence="4" id="KW-0408">Iron</keyword>
<name>A0AAV8ACV1_9EUKA</name>
<dbReference type="InterPro" id="IPR051285">
    <property type="entry name" value="NADH_oxidoreductase_modular"/>
</dbReference>
<keyword evidence="3" id="KW-0249">Electron transport</keyword>
<sequence>MSKKTFEATKIKDDLYFVGAHDFDIRLFDLIMPCNFGTTYNSFLLKGTKDIVLFETVKNKEKFGEQLVGRIRSALKENEKITKIVFDHTEPDHSGYFKKLLEFEDIIDPEVTIYGTKKALKYLREIHNMTFNKVMVATGDELDIGGKTLKFLRAKHLHWPDTMITYCPEIKTLLTCDFFGTHYCSEHVIDEELTEKELEQYWTTVKPYFDPIFGPYKKCVMAGFELIKDLEYDTMCVSHGPVLRRNIQKVQEKYKEWSSQKKLKDKIVLAYISSYGGTEEIAKNIQKGIESVDGIELVTFNMQKATKKQVFEEFEDAKGIILGTPTMVGDALPQIWELALGLNPVVHGKKRYGAAFGTYGWSGEGVRNIDIRLVQCKLILPLNPLRVKLKSSKKNIQDSVVYGKKFAMAVKGEQIKERTLLSEYPHGGNSYM</sequence>
<comment type="cofactor">
    <cofactor evidence="1">
        <name>Fe cation</name>
        <dbReference type="ChEBI" id="CHEBI:24875"/>
    </cofactor>
</comment>
<dbReference type="PANTHER" id="PTHR32145:SF11">
    <property type="entry name" value="DIFLAVIN FLAVOPROTEIN A 2-RELATED"/>
    <property type="match status" value="1"/>
</dbReference>
<reference evidence="6" key="1">
    <citation type="submission" date="2022-08" db="EMBL/GenBank/DDBJ databases">
        <title>Novel sulphate-reducing endosymbionts in the free-living metamonad Anaeramoeba.</title>
        <authorList>
            <person name="Jerlstrom-Hultqvist J."/>
            <person name="Cepicka I."/>
            <person name="Gallot-Lavallee L."/>
            <person name="Salas-Leiva D."/>
            <person name="Curtis B.A."/>
            <person name="Zahonova K."/>
            <person name="Pipaliya S."/>
            <person name="Dacks J."/>
            <person name="Roger A.J."/>
        </authorList>
    </citation>
    <scope>NUCLEOTIDE SEQUENCE</scope>
    <source>
        <strain evidence="6">Busselton2</strain>
    </source>
</reference>
<dbReference type="AlphaFoldDB" id="A0AAV8ACV1"/>
<dbReference type="InterPro" id="IPR029039">
    <property type="entry name" value="Flavoprotein-like_sf"/>
</dbReference>
<dbReference type="GO" id="GO:0016491">
    <property type="term" value="F:oxidoreductase activity"/>
    <property type="evidence" value="ECO:0007669"/>
    <property type="project" value="InterPro"/>
</dbReference>
<evidence type="ECO:0000256" key="2">
    <source>
        <dbReference type="ARBA" id="ARBA00022448"/>
    </source>
</evidence>
<dbReference type="InterPro" id="IPR001279">
    <property type="entry name" value="Metallo-B-lactamas"/>
</dbReference>